<dbReference type="Pfam" id="PF01425">
    <property type="entry name" value="Amidase"/>
    <property type="match status" value="1"/>
</dbReference>
<keyword evidence="4" id="KW-1185">Reference proteome</keyword>
<dbReference type="GO" id="GO:0050567">
    <property type="term" value="F:glutaminyl-tRNA synthase (glutamine-hydrolyzing) activity"/>
    <property type="evidence" value="ECO:0007669"/>
    <property type="project" value="TreeGrafter"/>
</dbReference>
<evidence type="ECO:0000259" key="2">
    <source>
        <dbReference type="Pfam" id="PF01425"/>
    </source>
</evidence>
<dbReference type="SUPFAM" id="SSF75304">
    <property type="entry name" value="Amidase signature (AS) enzymes"/>
    <property type="match status" value="1"/>
</dbReference>
<gene>
    <name evidence="3" type="ORF">HDF16_003375</name>
</gene>
<feature type="region of interest" description="Disordered" evidence="1">
    <location>
        <begin position="1"/>
        <end position="32"/>
    </location>
</feature>
<organism evidence="3 4">
    <name type="scientific">Granulicella aggregans</name>
    <dbReference type="NCBI Taxonomy" id="474949"/>
    <lineage>
        <taxon>Bacteria</taxon>
        <taxon>Pseudomonadati</taxon>
        <taxon>Acidobacteriota</taxon>
        <taxon>Terriglobia</taxon>
        <taxon>Terriglobales</taxon>
        <taxon>Acidobacteriaceae</taxon>
        <taxon>Granulicella</taxon>
    </lineage>
</organism>
<dbReference type="InterPro" id="IPR000120">
    <property type="entry name" value="Amidase"/>
</dbReference>
<comment type="caution">
    <text evidence="3">The sequence shown here is derived from an EMBL/GenBank/DDBJ whole genome shotgun (WGS) entry which is preliminary data.</text>
</comment>
<dbReference type="GO" id="GO:0016740">
    <property type="term" value="F:transferase activity"/>
    <property type="evidence" value="ECO:0007669"/>
    <property type="project" value="UniProtKB-KW"/>
</dbReference>
<dbReference type="InterPro" id="IPR023631">
    <property type="entry name" value="Amidase_dom"/>
</dbReference>
<keyword evidence="3" id="KW-0808">Transferase</keyword>
<feature type="domain" description="Amidase" evidence="2">
    <location>
        <begin position="146"/>
        <end position="560"/>
    </location>
</feature>
<proteinExistence type="predicted"/>
<protein>
    <submittedName>
        <fullName evidence="3">Asp-tRNA(Asn)/Glu-tRNA(Gln) amidotransferase A subunit family amidase</fullName>
    </submittedName>
</protein>
<dbReference type="InterPro" id="IPR036928">
    <property type="entry name" value="AS_sf"/>
</dbReference>
<dbReference type="RefSeq" id="WP_246409174.1">
    <property type="nucleotide sequence ID" value="NZ_JACHIP010000004.1"/>
</dbReference>
<feature type="compositionally biased region" description="Low complexity" evidence="1">
    <location>
        <begin position="1"/>
        <end position="13"/>
    </location>
</feature>
<feature type="compositionally biased region" description="Low complexity" evidence="1">
    <location>
        <begin position="21"/>
        <end position="32"/>
    </location>
</feature>
<dbReference type="PANTHER" id="PTHR11895:SF73">
    <property type="entry name" value="AMIDASE FAMILY PROTEIN"/>
    <property type="match status" value="1"/>
</dbReference>
<evidence type="ECO:0000313" key="4">
    <source>
        <dbReference type="Proteomes" id="UP000540989"/>
    </source>
</evidence>
<dbReference type="EMBL" id="JACHIP010000004">
    <property type="protein sequence ID" value="MBB5058661.1"/>
    <property type="molecule type" value="Genomic_DNA"/>
</dbReference>
<evidence type="ECO:0000256" key="1">
    <source>
        <dbReference type="SAM" id="MobiDB-lite"/>
    </source>
</evidence>
<dbReference type="PANTHER" id="PTHR11895">
    <property type="entry name" value="TRANSAMIDASE"/>
    <property type="match status" value="1"/>
</dbReference>
<evidence type="ECO:0000313" key="3">
    <source>
        <dbReference type="EMBL" id="MBB5058661.1"/>
    </source>
</evidence>
<sequence length="581" mass="61920">MTDGSASAAQSTPAAPPAGAPPAFGTAPAVGPEVSPATFLEAEKLVSVSLTEGERAQAAGNWRNSLAPVYERRTGPKKVAIESSVAPWSRWESALPGTSPGPTENRFVSSRVEAGPLPSKDEDIAFAHVTQLSQWIETRKLTSERLTKIYLARLKKFDPTLHCVITLTEELALAQAKQADVEIAAGHNRGPLHGIPWGAKDLLDTAGIHTTYGAEPFRDRVPSADATVVERLHAAGAVLVAKLSMGALALNDIWFGGETLNPWLLEEGSSGSSAGPGSATAAGLVAFSIGSETGGSIVSPSMRCGVTGLRPTFGRVPRTGAMTLCWSLDKLGPMTRGVEDSLLVLHAITGPDGHDVSCVPSKLAFDARADIKGLRVGYIPSWMKEAPATDVDRAALETVKKLGMTAVPVSLPDWPYASLNVILFAEAAAAFEEITLDREIDSLKMQVPDAWPNLFRQSRFLSAVDFVQADRLRRKVAMEMGRVMSEVDVLLVPSLRDDILNITNATGHPSLTLRAGFVEVSEARSDWAPDPARPLAKFSPPRRVPHGITLIGRLFDEGTLGEAGIALEAAFNLAKERPQNF</sequence>
<dbReference type="AlphaFoldDB" id="A0A7W7ZG53"/>
<dbReference type="Proteomes" id="UP000540989">
    <property type="component" value="Unassembled WGS sequence"/>
</dbReference>
<accession>A0A7W7ZG53</accession>
<reference evidence="3 4" key="1">
    <citation type="submission" date="2020-08" db="EMBL/GenBank/DDBJ databases">
        <title>Genomic Encyclopedia of Type Strains, Phase IV (KMG-V): Genome sequencing to study the core and pangenomes of soil and plant-associated prokaryotes.</title>
        <authorList>
            <person name="Whitman W."/>
        </authorList>
    </citation>
    <scope>NUCLEOTIDE SEQUENCE [LARGE SCALE GENOMIC DNA]</scope>
    <source>
        <strain evidence="3 4">M8UP14</strain>
    </source>
</reference>
<name>A0A7W7ZG53_9BACT</name>
<dbReference type="Gene3D" id="3.90.1300.10">
    <property type="entry name" value="Amidase signature (AS) domain"/>
    <property type="match status" value="1"/>
</dbReference>